<dbReference type="AlphaFoldDB" id="A1CVF9"/>
<dbReference type="Gene3D" id="3.30.559.10">
    <property type="entry name" value="Chloramphenicol acetyltransferase-like domain"/>
    <property type="match status" value="2"/>
</dbReference>
<evidence type="ECO:0000256" key="2">
    <source>
        <dbReference type="ARBA" id="ARBA00023315"/>
    </source>
</evidence>
<sequence length="522" mass="57325">MGKGRHDMISTIVVYSSLLGNPSLPPHRPLIQLTCPELESGGYTNAPTYLPTGKIPSFKPITMSPKQAEKFLDEDLDITGNASCLDMHIQLCLCYDMPESSPISAGDAILSLKNGLEMLTRSLPWVAGQVVYEAPNKTHTGRMKIKPLGQTPTLIVKDLRQEPSDLSMEELRQAQFAFRLLDEQAIAPIASYSGAITGPKPVLLIQANLISGGLLLTVAGQHQAMDYPGMGQILRLLSKACHGQPFSAEEIAAANLPRYRLIPFLDDSYQPGPELYRRIIPPARPADSTQGPSANFTPSSWVNVIFEAVSLATLKRVAERDLSTHLGFISTDDALTAFVWKAIVRARISRLRPDEEATLSRAVNIRHLFDIPEEHPGMVTMCVYDTATLKALAGEPLGTTASRLRSELDHEKTRLASITRAAVTMLDRSTDKGILNYMGTIRTNIDLMFSSFSKVDAYGVDFNMGLGKPEAVRLPLPPADPGIVYALPKRPDGQVVLAMCLEDRDIEGLKNDRDFQQYGRFI</sequence>
<dbReference type="RefSeq" id="XP_001267633.1">
    <property type="nucleotide sequence ID" value="XM_001267632.1"/>
</dbReference>
<protein>
    <submittedName>
        <fullName evidence="4">Trichothecene 3-O-acetyltransferase, putative</fullName>
    </submittedName>
</protein>
<evidence type="ECO:0000256" key="1">
    <source>
        <dbReference type="ARBA" id="ARBA00022679"/>
    </source>
</evidence>
<accession>A1CVF9</accession>
<evidence type="ECO:0000259" key="3">
    <source>
        <dbReference type="Pfam" id="PF22664"/>
    </source>
</evidence>
<gene>
    <name evidence="4" type="ORF">NFIA_045550</name>
</gene>
<dbReference type="Proteomes" id="UP000006702">
    <property type="component" value="Unassembled WGS sequence"/>
</dbReference>
<organism evidence="4 5">
    <name type="scientific">Neosartorya fischeri (strain ATCC 1020 / DSM 3700 / CBS 544.65 / FGSC A1164 / JCM 1740 / NRRL 181 / WB 181)</name>
    <name type="common">Aspergillus fischerianus</name>
    <dbReference type="NCBI Taxonomy" id="331117"/>
    <lineage>
        <taxon>Eukaryota</taxon>
        <taxon>Fungi</taxon>
        <taxon>Dikarya</taxon>
        <taxon>Ascomycota</taxon>
        <taxon>Pezizomycotina</taxon>
        <taxon>Eurotiomycetes</taxon>
        <taxon>Eurotiomycetidae</taxon>
        <taxon>Eurotiales</taxon>
        <taxon>Aspergillaceae</taxon>
        <taxon>Aspergillus</taxon>
        <taxon>Aspergillus subgen. Fumigati</taxon>
    </lineage>
</organism>
<dbReference type="KEGG" id="nfi:NFIA_045550"/>
<dbReference type="OrthoDB" id="1862401at2759"/>
<dbReference type="EMBL" id="DS027684">
    <property type="protein sequence ID" value="EAW25736.1"/>
    <property type="molecule type" value="Genomic_DNA"/>
</dbReference>
<feature type="domain" description="Trichothecene 3-O-acetyltransferase-like N-terminal" evidence="3">
    <location>
        <begin position="88"/>
        <end position="241"/>
    </location>
</feature>
<reference evidence="5" key="1">
    <citation type="journal article" date="2008" name="PLoS Genet.">
        <title>Genomic islands in the pathogenic filamentous fungus Aspergillus fumigatus.</title>
        <authorList>
            <person name="Fedorova N.D."/>
            <person name="Khaldi N."/>
            <person name="Joardar V.S."/>
            <person name="Maiti R."/>
            <person name="Amedeo P."/>
            <person name="Anderson M.J."/>
            <person name="Crabtree J."/>
            <person name="Silva J.C."/>
            <person name="Badger J.H."/>
            <person name="Albarraq A."/>
            <person name="Angiuoli S."/>
            <person name="Bussey H."/>
            <person name="Bowyer P."/>
            <person name="Cotty P.J."/>
            <person name="Dyer P.S."/>
            <person name="Egan A."/>
            <person name="Galens K."/>
            <person name="Fraser-Liggett C.M."/>
            <person name="Haas B.J."/>
            <person name="Inman J.M."/>
            <person name="Kent R."/>
            <person name="Lemieux S."/>
            <person name="Malavazi I."/>
            <person name="Orvis J."/>
            <person name="Roemer T."/>
            <person name="Ronning C.M."/>
            <person name="Sundaram J.P."/>
            <person name="Sutton G."/>
            <person name="Turner G."/>
            <person name="Venter J.C."/>
            <person name="White O.R."/>
            <person name="Whitty B.R."/>
            <person name="Youngman P."/>
            <person name="Wolfe K.H."/>
            <person name="Goldman G.H."/>
            <person name="Wortman J.R."/>
            <person name="Jiang B."/>
            <person name="Denning D.W."/>
            <person name="Nierman W.C."/>
        </authorList>
    </citation>
    <scope>NUCLEOTIDE SEQUENCE [LARGE SCALE GENOMIC DNA]</scope>
    <source>
        <strain evidence="5">ATCC 1020 / DSM 3700 / CBS 544.65 / FGSC A1164 / JCM 1740 / NRRL 181 / WB 181</strain>
    </source>
</reference>
<dbReference type="InterPro" id="IPR054710">
    <property type="entry name" value="Tri101-like_N"/>
</dbReference>
<evidence type="ECO:0000313" key="4">
    <source>
        <dbReference type="EMBL" id="EAW25736.1"/>
    </source>
</evidence>
<dbReference type="PANTHER" id="PTHR31896">
    <property type="entry name" value="FAMILY REGULATORY PROTEIN, PUTATIVE (AFU_ORTHOLOGUE AFUA_3G14730)-RELATED"/>
    <property type="match status" value="1"/>
</dbReference>
<keyword evidence="2" id="KW-0012">Acyltransferase</keyword>
<dbReference type="Pfam" id="PF22664">
    <property type="entry name" value="TRI-like_N"/>
    <property type="match status" value="1"/>
</dbReference>
<evidence type="ECO:0000313" key="5">
    <source>
        <dbReference type="Proteomes" id="UP000006702"/>
    </source>
</evidence>
<dbReference type="VEuPathDB" id="FungiDB:NFIA_045550"/>
<keyword evidence="1 4" id="KW-0808">Transferase</keyword>
<dbReference type="OMA" id="AFIWQSV"/>
<dbReference type="InterPro" id="IPR023213">
    <property type="entry name" value="CAT-like_dom_sf"/>
</dbReference>
<dbReference type="GO" id="GO:0016746">
    <property type="term" value="F:acyltransferase activity"/>
    <property type="evidence" value="ECO:0007669"/>
    <property type="project" value="UniProtKB-KW"/>
</dbReference>
<proteinExistence type="predicted"/>
<dbReference type="eggNOG" id="ENOG502SHVS">
    <property type="taxonomic scope" value="Eukaryota"/>
</dbReference>
<name>A1CVF9_NEOFI</name>
<dbReference type="GeneID" id="4594311"/>
<keyword evidence="5" id="KW-1185">Reference proteome</keyword>
<dbReference type="InterPro" id="IPR051283">
    <property type="entry name" value="Sec_Metabolite_Acyltrans"/>
</dbReference>
<dbReference type="HOGENOM" id="CLU_026450_5_0_1"/>
<dbReference type="PANTHER" id="PTHR31896:SF64">
    <property type="entry name" value="TRICHOTHECENE 3-O-ACETYLTRANSFERASE"/>
    <property type="match status" value="1"/>
</dbReference>